<sequence>MAAIWRYQMLVTDVLSGRTIKQLLVGWLIPQRVRGALRIKKNYRVNGQEVPTSYNLQVNDILSLIFDESDFRTGVSHYAPNSEKVVDIVFENDDLVVVNKPAGMKMHPHSETEDDTLLNYVAANFLARSVLSAGVPAKPYMVHRIDRETSGAVIIAKNPVVVPILNRLLFEKNIQRTYLAWVDGNMSAKAGVIDAPIGIDPQNNRKRLVDGIDAQSAKTHWTRVHVVYQHTLLRLQLDTGRMHQIRVHLASMGHPIVGDSLYASKVITTRMLLHAVSVVIPLPFKNKTVVISCPVPNDFPRQLLST</sequence>
<evidence type="ECO:0000256" key="2">
    <source>
        <dbReference type="ARBA" id="ARBA00010876"/>
    </source>
</evidence>
<dbReference type="PANTHER" id="PTHR21600">
    <property type="entry name" value="MITOCHONDRIAL RNA PSEUDOURIDINE SYNTHASE"/>
    <property type="match status" value="1"/>
</dbReference>
<dbReference type="SUPFAM" id="SSF55120">
    <property type="entry name" value="Pseudouridine synthase"/>
    <property type="match status" value="1"/>
</dbReference>
<dbReference type="Gene3D" id="3.30.2350.10">
    <property type="entry name" value="Pseudouridine synthase"/>
    <property type="match status" value="1"/>
</dbReference>
<reference evidence="5 6" key="1">
    <citation type="submission" date="2019-03" db="EMBL/GenBank/DDBJ databases">
        <title>Complete Genome Sequence of Leuconostoc kimchii strain NKJ218 Isolated from Homemade Kimchi.</title>
        <authorList>
            <person name="Jung J.Y."/>
            <person name="Jin H.M."/>
            <person name="Jung J.-W."/>
            <person name="Lee S.-Y."/>
            <person name="Ryu B.-G."/>
            <person name="Han S.-S."/>
            <person name="Kang H.K."/>
            <person name="Choi H.W."/>
            <person name="Chung E.J."/>
            <person name="Choi K.-M."/>
        </authorList>
    </citation>
    <scope>NUCLEOTIDE SEQUENCE [LARGE SCALE GENOMIC DNA]</scope>
    <source>
        <strain evidence="5 6">NKJ218</strain>
    </source>
</reference>
<dbReference type="InterPro" id="IPR050188">
    <property type="entry name" value="RluA_PseudoU_synthase"/>
</dbReference>
<keyword evidence="6" id="KW-1185">Reference proteome</keyword>
<evidence type="ECO:0000259" key="4">
    <source>
        <dbReference type="Pfam" id="PF00849"/>
    </source>
</evidence>
<dbReference type="Proteomes" id="UP000295756">
    <property type="component" value="Chromosome"/>
</dbReference>
<dbReference type="InterPro" id="IPR020103">
    <property type="entry name" value="PsdUridine_synth_cat_dom_sf"/>
</dbReference>
<feature type="domain" description="Pseudouridine synthase RsuA/RluA-like" evidence="4">
    <location>
        <begin position="94"/>
        <end position="251"/>
    </location>
</feature>
<comment type="catalytic activity">
    <reaction evidence="1 3">
        <text>a uridine in RNA = a pseudouridine in RNA</text>
        <dbReference type="Rhea" id="RHEA:48348"/>
        <dbReference type="Rhea" id="RHEA-COMP:12068"/>
        <dbReference type="Rhea" id="RHEA-COMP:12069"/>
        <dbReference type="ChEBI" id="CHEBI:65314"/>
        <dbReference type="ChEBI" id="CHEBI:65315"/>
    </reaction>
</comment>
<dbReference type="InterPro" id="IPR006145">
    <property type="entry name" value="PsdUridine_synth_RsuA/RluA"/>
</dbReference>
<protein>
    <recommendedName>
        <fullName evidence="3">Pseudouridine synthase</fullName>
        <ecNumber evidence="3">5.4.99.-</ecNumber>
    </recommendedName>
</protein>
<proteinExistence type="inferred from homology"/>
<name>A0ABX5SMX7_9LACO</name>
<dbReference type="RefSeq" id="WP_013103307.1">
    <property type="nucleotide sequence ID" value="NZ_CP037939.1"/>
</dbReference>
<organism evidence="5 6">
    <name type="scientific">Leuconostoc kimchii</name>
    <dbReference type="NCBI Taxonomy" id="136609"/>
    <lineage>
        <taxon>Bacteria</taxon>
        <taxon>Bacillati</taxon>
        <taxon>Bacillota</taxon>
        <taxon>Bacilli</taxon>
        <taxon>Lactobacillales</taxon>
        <taxon>Lactobacillaceae</taxon>
        <taxon>Leuconostoc</taxon>
    </lineage>
</organism>
<dbReference type="Pfam" id="PF00849">
    <property type="entry name" value="PseudoU_synth_2"/>
    <property type="match status" value="1"/>
</dbReference>
<dbReference type="EMBL" id="CP037939">
    <property type="protein sequence ID" value="QBR48393.1"/>
    <property type="molecule type" value="Genomic_DNA"/>
</dbReference>
<evidence type="ECO:0000256" key="3">
    <source>
        <dbReference type="RuleBase" id="RU362028"/>
    </source>
</evidence>
<dbReference type="CDD" id="cd02869">
    <property type="entry name" value="PseudoU_synth_RluA_like"/>
    <property type="match status" value="1"/>
</dbReference>
<dbReference type="InterPro" id="IPR006224">
    <property type="entry name" value="PsdUridine_synth_RluA-like_CS"/>
</dbReference>
<accession>A0ABX5SMX7</accession>
<evidence type="ECO:0000256" key="1">
    <source>
        <dbReference type="ARBA" id="ARBA00000073"/>
    </source>
</evidence>
<evidence type="ECO:0000313" key="6">
    <source>
        <dbReference type="Proteomes" id="UP000295756"/>
    </source>
</evidence>
<evidence type="ECO:0000313" key="5">
    <source>
        <dbReference type="EMBL" id="QBR48393.1"/>
    </source>
</evidence>
<comment type="similarity">
    <text evidence="2 3">Belongs to the pseudouridine synthase RluA family.</text>
</comment>
<dbReference type="PANTHER" id="PTHR21600:SF87">
    <property type="entry name" value="RNA PSEUDOURIDYLATE SYNTHASE DOMAIN-CONTAINING PROTEIN 1"/>
    <property type="match status" value="1"/>
</dbReference>
<keyword evidence="3" id="KW-0413">Isomerase</keyword>
<dbReference type="EC" id="5.4.99.-" evidence="3"/>
<dbReference type="NCBIfam" id="TIGR00005">
    <property type="entry name" value="rluA_subfam"/>
    <property type="match status" value="1"/>
</dbReference>
<dbReference type="PROSITE" id="PS01129">
    <property type="entry name" value="PSI_RLU"/>
    <property type="match status" value="1"/>
</dbReference>
<gene>
    <name evidence="5" type="ORF">EW139_09810</name>
</gene>
<comment type="function">
    <text evidence="3">Responsible for synthesis of pseudouridine from uracil.</text>
</comment>
<dbReference type="InterPro" id="IPR006225">
    <property type="entry name" value="PsdUridine_synth_RluC/D"/>
</dbReference>